<dbReference type="EMBL" id="LR798197">
    <property type="protein sequence ID" value="CAB5150810.1"/>
    <property type="molecule type" value="Genomic_DNA"/>
</dbReference>
<name>A0A6J7WBW7_9CAUD</name>
<accession>A0A6J7WBW7</accession>
<reference evidence="1" key="1">
    <citation type="submission" date="2020-05" db="EMBL/GenBank/DDBJ databases">
        <authorList>
            <person name="Chiriac C."/>
            <person name="Salcher M."/>
            <person name="Ghai R."/>
            <person name="Kavagutti S V."/>
        </authorList>
    </citation>
    <scope>NUCLEOTIDE SEQUENCE</scope>
</reference>
<gene>
    <name evidence="1" type="ORF">UFOVP148_7</name>
</gene>
<evidence type="ECO:0000313" key="1">
    <source>
        <dbReference type="EMBL" id="CAB5150810.1"/>
    </source>
</evidence>
<proteinExistence type="predicted"/>
<protein>
    <submittedName>
        <fullName evidence="1">Uncharacterized protein</fullName>
    </submittedName>
</protein>
<sequence>MTTQTEALAQPEQEPVGVVALIEGKKVGVIYDYSVHIDADLYTTPPQRTWVGLADEEIYMNCPNWLSQEQCKVWIQQIEAKLKEKNT</sequence>
<organism evidence="1">
    <name type="scientific">uncultured Caudovirales phage</name>
    <dbReference type="NCBI Taxonomy" id="2100421"/>
    <lineage>
        <taxon>Viruses</taxon>
        <taxon>Duplodnaviria</taxon>
        <taxon>Heunggongvirae</taxon>
        <taxon>Uroviricota</taxon>
        <taxon>Caudoviricetes</taxon>
        <taxon>Peduoviridae</taxon>
        <taxon>Maltschvirus</taxon>
        <taxon>Maltschvirus maltsch</taxon>
    </lineage>
</organism>